<dbReference type="Gene3D" id="3.90.75.20">
    <property type="match status" value="1"/>
</dbReference>
<proteinExistence type="predicted"/>
<dbReference type="EMBL" id="JAPFFF010000019">
    <property type="protein sequence ID" value="KAK8858373.1"/>
    <property type="molecule type" value="Genomic_DNA"/>
</dbReference>
<gene>
    <name evidence="2" type="ORF">M9Y10_013475</name>
</gene>
<evidence type="ECO:0000313" key="3">
    <source>
        <dbReference type="Proteomes" id="UP001470230"/>
    </source>
</evidence>
<accession>A0ABR2I7A4</accession>
<dbReference type="InterPro" id="IPR044925">
    <property type="entry name" value="His-Me_finger_sf"/>
</dbReference>
<evidence type="ECO:0000313" key="2">
    <source>
        <dbReference type="EMBL" id="KAK8858373.1"/>
    </source>
</evidence>
<reference evidence="2 3" key="1">
    <citation type="submission" date="2024-04" db="EMBL/GenBank/DDBJ databases">
        <title>Tritrichomonas musculus Genome.</title>
        <authorList>
            <person name="Alves-Ferreira E."/>
            <person name="Grigg M."/>
            <person name="Lorenzi H."/>
            <person name="Galac M."/>
        </authorList>
    </citation>
    <scope>NUCLEOTIDE SEQUENCE [LARGE SCALE GENOMIC DNA]</scope>
    <source>
        <strain evidence="2 3">EAF2021</strain>
    </source>
</reference>
<organism evidence="2 3">
    <name type="scientific">Tritrichomonas musculus</name>
    <dbReference type="NCBI Taxonomy" id="1915356"/>
    <lineage>
        <taxon>Eukaryota</taxon>
        <taxon>Metamonada</taxon>
        <taxon>Parabasalia</taxon>
        <taxon>Tritrichomonadida</taxon>
        <taxon>Tritrichomonadidae</taxon>
        <taxon>Tritrichomonas</taxon>
    </lineage>
</organism>
<feature type="domain" description="HNH nuclease" evidence="1">
    <location>
        <begin position="63"/>
        <end position="108"/>
    </location>
</feature>
<protein>
    <recommendedName>
        <fullName evidence="1">HNH nuclease domain-containing protein</fullName>
    </recommendedName>
</protein>
<dbReference type="Proteomes" id="UP001470230">
    <property type="component" value="Unassembled WGS sequence"/>
</dbReference>
<name>A0ABR2I7A4_9EUKA</name>
<dbReference type="SUPFAM" id="SSF54060">
    <property type="entry name" value="His-Me finger endonucleases"/>
    <property type="match status" value="1"/>
</dbReference>
<evidence type="ECO:0000259" key="1">
    <source>
        <dbReference type="Pfam" id="PF13392"/>
    </source>
</evidence>
<sequence length="206" mass="25016">MEMEMDSVIKFVPLIGFEEDYEIMNEYPFMIRNRKTGNILKEFKRINNIDNDYICVCLNTKIYPKHVLIAKQYIPNDDPINNIIIDHINRDKTDYHLDNLRWTNQSENCKNRTSHKGVVYEFVDDIPDDSIIVEKYGEHTFFGYYYYDNAFYYYNGVQYRKLYPSKNRSGSLYVCMRDINNRRVNLFYDKFKAIYDLIRFHLIFFP</sequence>
<comment type="caution">
    <text evidence="2">The sequence shown here is derived from an EMBL/GenBank/DDBJ whole genome shotgun (WGS) entry which is preliminary data.</text>
</comment>
<keyword evidence="3" id="KW-1185">Reference proteome</keyword>
<dbReference type="InterPro" id="IPR003615">
    <property type="entry name" value="HNH_nuc"/>
</dbReference>
<dbReference type="Pfam" id="PF13392">
    <property type="entry name" value="HNH_3"/>
    <property type="match status" value="1"/>
</dbReference>